<keyword evidence="3" id="KW-0812">Transmembrane</keyword>
<gene>
    <name evidence="4" type="ORF">LCGC14_2236750</name>
</gene>
<evidence type="ECO:0000256" key="3">
    <source>
        <dbReference type="SAM" id="Phobius"/>
    </source>
</evidence>
<sequence length="171" mass="18813">MVEIPDIPTPSDTGADGQQIQGSNDIPTELMEPSQLSRFPMVNAIEGLAAANNRVFGSEATSKMLVATTSHFAGELSRSQDDTTRLRQQIDILRDEKADISSRNAVLNERIASFRSNRHFSNFGIFAGTTLIGACIEFFQNDMATYGIPVMILGTILLFLSWFIAPRRGDQ</sequence>
<feature type="transmembrane region" description="Helical" evidence="3">
    <location>
        <begin position="120"/>
        <end position="140"/>
    </location>
</feature>
<organism evidence="4">
    <name type="scientific">marine sediment metagenome</name>
    <dbReference type="NCBI Taxonomy" id="412755"/>
    <lineage>
        <taxon>unclassified sequences</taxon>
        <taxon>metagenomes</taxon>
        <taxon>ecological metagenomes</taxon>
    </lineage>
</organism>
<accession>A0A0F9D6W3</accession>
<feature type="compositionally biased region" description="Polar residues" evidence="2">
    <location>
        <begin position="10"/>
        <end position="26"/>
    </location>
</feature>
<evidence type="ECO:0000256" key="2">
    <source>
        <dbReference type="SAM" id="MobiDB-lite"/>
    </source>
</evidence>
<feature type="region of interest" description="Disordered" evidence="2">
    <location>
        <begin position="1"/>
        <end position="28"/>
    </location>
</feature>
<proteinExistence type="predicted"/>
<protein>
    <submittedName>
        <fullName evidence="4">Uncharacterized protein</fullName>
    </submittedName>
</protein>
<feature type="coiled-coil region" evidence="1">
    <location>
        <begin position="76"/>
        <end position="110"/>
    </location>
</feature>
<dbReference type="EMBL" id="LAZR01030209">
    <property type="protein sequence ID" value="KKL57304.1"/>
    <property type="molecule type" value="Genomic_DNA"/>
</dbReference>
<evidence type="ECO:0000256" key="1">
    <source>
        <dbReference type="SAM" id="Coils"/>
    </source>
</evidence>
<reference evidence="4" key="1">
    <citation type="journal article" date="2015" name="Nature">
        <title>Complex archaea that bridge the gap between prokaryotes and eukaryotes.</title>
        <authorList>
            <person name="Spang A."/>
            <person name="Saw J.H."/>
            <person name="Jorgensen S.L."/>
            <person name="Zaremba-Niedzwiedzka K."/>
            <person name="Martijn J."/>
            <person name="Lind A.E."/>
            <person name="van Eijk R."/>
            <person name="Schleper C."/>
            <person name="Guy L."/>
            <person name="Ettema T.J."/>
        </authorList>
    </citation>
    <scope>NUCLEOTIDE SEQUENCE</scope>
</reference>
<feature type="transmembrane region" description="Helical" evidence="3">
    <location>
        <begin position="146"/>
        <end position="165"/>
    </location>
</feature>
<keyword evidence="3" id="KW-1133">Transmembrane helix</keyword>
<evidence type="ECO:0000313" key="4">
    <source>
        <dbReference type="EMBL" id="KKL57304.1"/>
    </source>
</evidence>
<name>A0A0F9D6W3_9ZZZZ</name>
<dbReference type="AlphaFoldDB" id="A0A0F9D6W3"/>
<keyword evidence="1" id="KW-0175">Coiled coil</keyword>
<comment type="caution">
    <text evidence="4">The sequence shown here is derived from an EMBL/GenBank/DDBJ whole genome shotgun (WGS) entry which is preliminary data.</text>
</comment>
<keyword evidence="3" id="KW-0472">Membrane</keyword>